<proteinExistence type="predicted"/>
<protein>
    <submittedName>
        <fullName evidence="2">Uncharacterized protein</fullName>
    </submittedName>
</protein>
<evidence type="ECO:0000256" key="1">
    <source>
        <dbReference type="SAM" id="MobiDB-lite"/>
    </source>
</evidence>
<name>A0A6J4UPK0_9BACT</name>
<evidence type="ECO:0000313" key="2">
    <source>
        <dbReference type="EMBL" id="CAA9556394.1"/>
    </source>
</evidence>
<feature type="compositionally biased region" description="Low complexity" evidence="1">
    <location>
        <begin position="135"/>
        <end position="149"/>
    </location>
</feature>
<organism evidence="2">
    <name type="scientific">uncultured Thermomicrobiales bacterium</name>
    <dbReference type="NCBI Taxonomy" id="1645740"/>
    <lineage>
        <taxon>Bacteria</taxon>
        <taxon>Pseudomonadati</taxon>
        <taxon>Thermomicrobiota</taxon>
        <taxon>Thermomicrobia</taxon>
        <taxon>Thermomicrobiales</taxon>
        <taxon>environmental samples</taxon>
    </lineage>
</organism>
<feature type="compositionally biased region" description="Basic and acidic residues" evidence="1">
    <location>
        <begin position="170"/>
        <end position="189"/>
    </location>
</feature>
<reference evidence="2" key="1">
    <citation type="submission" date="2020-02" db="EMBL/GenBank/DDBJ databases">
        <authorList>
            <person name="Meier V. D."/>
        </authorList>
    </citation>
    <scope>NUCLEOTIDE SEQUENCE</scope>
    <source>
        <strain evidence="2">AVDCRST_MAG19</strain>
    </source>
</reference>
<sequence>NVPRMPLRRLRSPRDGPTIWPPIAPRVPRPVPPRRASARKADSGTIHQACPRSQAEQAIDAPPATRAAGSGGDRSRPSRTPSRSTARGPNAAVLVPSSVSGAIADGTSFAQRSPRSRSPTAPPGTPPDPPGSRGPGYAPAVPRRAAPPDGRGKDRTEGSDPDGGGGVPGKADDRVAPVGERTARGDRSCRGGPKAGKPRPKGGSDKAPISWTPGAGSQVDRVANVDGSRGTEVIPDGPRACSHGAGPTRRGRPLPAP</sequence>
<feature type="region of interest" description="Disordered" evidence="1">
    <location>
        <begin position="1"/>
        <end position="257"/>
    </location>
</feature>
<feature type="compositionally biased region" description="Low complexity" evidence="1">
    <location>
        <begin position="78"/>
        <end position="89"/>
    </location>
</feature>
<feature type="compositionally biased region" description="Pro residues" evidence="1">
    <location>
        <begin position="120"/>
        <end position="132"/>
    </location>
</feature>
<accession>A0A6J4UPK0</accession>
<dbReference type="AlphaFoldDB" id="A0A6J4UPK0"/>
<dbReference type="EMBL" id="CADCWL010000054">
    <property type="protein sequence ID" value="CAA9556394.1"/>
    <property type="molecule type" value="Genomic_DNA"/>
</dbReference>
<feature type="compositionally biased region" description="Basic residues" evidence="1">
    <location>
        <begin position="1"/>
        <end position="11"/>
    </location>
</feature>
<feature type="non-terminal residue" evidence="2">
    <location>
        <position position="1"/>
    </location>
</feature>
<feature type="compositionally biased region" description="Pro residues" evidence="1">
    <location>
        <begin position="19"/>
        <end position="33"/>
    </location>
</feature>
<gene>
    <name evidence="2" type="ORF">AVDCRST_MAG19-1251</name>
</gene>